<organism evidence="2 3">
    <name type="scientific">Novosphingobium album</name>
    <name type="common">ex Liu et al. 2023</name>
    <dbReference type="NCBI Taxonomy" id="3031130"/>
    <lineage>
        <taxon>Bacteria</taxon>
        <taxon>Pseudomonadati</taxon>
        <taxon>Pseudomonadota</taxon>
        <taxon>Alphaproteobacteria</taxon>
        <taxon>Sphingomonadales</taxon>
        <taxon>Sphingomonadaceae</taxon>
        <taxon>Novosphingobium</taxon>
    </lineage>
</organism>
<dbReference type="Proteomes" id="UP001216253">
    <property type="component" value="Unassembled WGS sequence"/>
</dbReference>
<dbReference type="InterPro" id="IPR000073">
    <property type="entry name" value="AB_hydrolase_1"/>
</dbReference>
<accession>A0ABT5WJD2</accession>
<keyword evidence="3" id="KW-1185">Reference proteome</keyword>
<dbReference type="RefSeq" id="WP_275226237.1">
    <property type="nucleotide sequence ID" value="NZ_JARESE010000001.1"/>
</dbReference>
<protein>
    <submittedName>
        <fullName evidence="2">Alpha/beta hydrolase</fullName>
    </submittedName>
</protein>
<dbReference type="Pfam" id="PF12697">
    <property type="entry name" value="Abhydrolase_6"/>
    <property type="match status" value="1"/>
</dbReference>
<evidence type="ECO:0000313" key="3">
    <source>
        <dbReference type="Proteomes" id="UP001216253"/>
    </source>
</evidence>
<sequence length="275" mass="29290">MPETVFTPSGVRLRKHSARAGDLNWLLLPGGPGIGSESLDELATALNVPGAVWLVDLPGDGSNRAPPGAAGDPFAAWPQVLVEAARALPNVVFAGHSTGGMYLLATPELERHIVGLALLDTAPDAAWHRHFVAMTARHPLPEVEAATAVYERDRRDGNIAAIAVASAEWNFTAQGLAAGRALLARMPYNAAAADWSEDNFDHVYRALWWPATLPVLVLAGSDDRIVWQGGWGEDRFHTANALFRAIPGGGHFPWIENPTAVAAAFGELAAQVRPV</sequence>
<name>A0ABT5WJD2_9SPHN</name>
<feature type="domain" description="AB hydrolase-1" evidence="1">
    <location>
        <begin position="26"/>
        <end position="264"/>
    </location>
</feature>
<gene>
    <name evidence="2" type="ORF">PYV00_00290</name>
</gene>
<reference evidence="2 3" key="1">
    <citation type="submission" date="2023-03" db="EMBL/GenBank/DDBJ databases">
        <title>NovoSphingobium album sp. nov. isolated from polycyclic aromatic hydrocarbons- and heavy-metal polluted soil.</title>
        <authorList>
            <person name="Liu Z."/>
            <person name="Wang K."/>
        </authorList>
    </citation>
    <scope>NUCLEOTIDE SEQUENCE [LARGE SCALE GENOMIC DNA]</scope>
    <source>
        <strain evidence="2 3">H3SJ31-1</strain>
    </source>
</reference>
<evidence type="ECO:0000313" key="2">
    <source>
        <dbReference type="EMBL" id="MDE8650152.1"/>
    </source>
</evidence>
<dbReference type="InterPro" id="IPR029058">
    <property type="entry name" value="AB_hydrolase_fold"/>
</dbReference>
<keyword evidence="2" id="KW-0378">Hydrolase</keyword>
<comment type="caution">
    <text evidence="2">The sequence shown here is derived from an EMBL/GenBank/DDBJ whole genome shotgun (WGS) entry which is preliminary data.</text>
</comment>
<dbReference type="EMBL" id="JARESE010000001">
    <property type="protein sequence ID" value="MDE8650152.1"/>
    <property type="molecule type" value="Genomic_DNA"/>
</dbReference>
<dbReference type="SUPFAM" id="SSF53474">
    <property type="entry name" value="alpha/beta-Hydrolases"/>
    <property type="match status" value="1"/>
</dbReference>
<proteinExistence type="predicted"/>
<evidence type="ECO:0000259" key="1">
    <source>
        <dbReference type="Pfam" id="PF12697"/>
    </source>
</evidence>
<dbReference type="Gene3D" id="3.40.50.1820">
    <property type="entry name" value="alpha/beta hydrolase"/>
    <property type="match status" value="1"/>
</dbReference>
<dbReference type="GO" id="GO:0016787">
    <property type="term" value="F:hydrolase activity"/>
    <property type="evidence" value="ECO:0007669"/>
    <property type="project" value="UniProtKB-KW"/>
</dbReference>